<sequence>MTVRILGLKEERGDENPGTKNKRLALAYQPPPLKEVWSFNKSNSELNVWLICRRRPVLWRVKKSTLPNNLGIPCLEVITQPSVNNVPDSP</sequence>
<accession>C6HS37</accession>
<evidence type="ECO:0000256" key="1">
    <source>
        <dbReference type="SAM" id="MobiDB-lite"/>
    </source>
</evidence>
<name>C6HS37_AJECH</name>
<dbReference type="Proteomes" id="UP000002624">
    <property type="component" value="Unassembled WGS sequence"/>
</dbReference>
<dbReference type="AlphaFoldDB" id="C6HS37"/>
<feature type="compositionally biased region" description="Basic and acidic residues" evidence="1">
    <location>
        <begin position="7"/>
        <end position="17"/>
    </location>
</feature>
<dbReference type="EMBL" id="GG692437">
    <property type="protein sequence ID" value="EER36855.1"/>
    <property type="molecule type" value="Genomic_DNA"/>
</dbReference>
<organism evidence="2 3">
    <name type="scientific">Ajellomyces capsulatus (strain H143)</name>
    <name type="common">Darling's disease fungus</name>
    <name type="synonym">Histoplasma capsulatum</name>
    <dbReference type="NCBI Taxonomy" id="544712"/>
    <lineage>
        <taxon>Eukaryota</taxon>
        <taxon>Fungi</taxon>
        <taxon>Dikarya</taxon>
        <taxon>Ascomycota</taxon>
        <taxon>Pezizomycotina</taxon>
        <taxon>Eurotiomycetes</taxon>
        <taxon>Eurotiomycetidae</taxon>
        <taxon>Onygenales</taxon>
        <taxon>Ajellomycetaceae</taxon>
        <taxon>Histoplasma</taxon>
    </lineage>
</organism>
<feature type="region of interest" description="Disordered" evidence="1">
    <location>
        <begin position="1"/>
        <end position="22"/>
    </location>
</feature>
<evidence type="ECO:0000313" key="3">
    <source>
        <dbReference type="Proteomes" id="UP000002624"/>
    </source>
</evidence>
<reference evidence="3" key="1">
    <citation type="submission" date="2009-05" db="EMBL/GenBank/DDBJ databases">
        <title>The genome sequence of Ajellomyces capsulatus strain H143.</title>
        <authorList>
            <person name="Champion M."/>
            <person name="Cuomo C.A."/>
            <person name="Ma L.-J."/>
            <person name="Henn M.R."/>
            <person name="Sil A."/>
            <person name="Goldman B."/>
            <person name="Young S.K."/>
            <person name="Kodira C.D."/>
            <person name="Zeng Q."/>
            <person name="Koehrsen M."/>
            <person name="Alvarado L."/>
            <person name="Berlin A.M."/>
            <person name="Borenstein D."/>
            <person name="Chen Z."/>
            <person name="Engels R."/>
            <person name="Freedman E."/>
            <person name="Gellesch M."/>
            <person name="Goldberg J."/>
            <person name="Griggs A."/>
            <person name="Gujja S."/>
            <person name="Heiman D.I."/>
            <person name="Hepburn T.A."/>
            <person name="Howarth C."/>
            <person name="Jen D."/>
            <person name="Larson L."/>
            <person name="Lewis B."/>
            <person name="Mehta T."/>
            <person name="Park D."/>
            <person name="Pearson M."/>
            <person name="Roberts A."/>
            <person name="Saif S."/>
            <person name="Shea T.D."/>
            <person name="Shenoy N."/>
            <person name="Sisk P."/>
            <person name="Stolte C."/>
            <person name="Sykes S."/>
            <person name="Walk T."/>
            <person name="White J."/>
            <person name="Yandava C."/>
            <person name="Klein B."/>
            <person name="McEwen J.G."/>
            <person name="Puccia R."/>
            <person name="Goldman G.H."/>
            <person name="Felipe M.S."/>
            <person name="Nino-Vega G."/>
            <person name="San-Blas G."/>
            <person name="Taylor J.W."/>
            <person name="Mendoza L."/>
            <person name="Galagan J.E."/>
            <person name="Nusbaum C."/>
            <person name="Birren B.W."/>
        </authorList>
    </citation>
    <scope>NUCLEOTIDE SEQUENCE [LARGE SCALE GENOMIC DNA]</scope>
    <source>
        <strain evidence="3">H143</strain>
    </source>
</reference>
<evidence type="ECO:0000313" key="2">
    <source>
        <dbReference type="EMBL" id="EER36855.1"/>
    </source>
</evidence>
<gene>
    <name evidence="2" type="ORF">HCDG_09018</name>
</gene>
<dbReference type="HOGENOM" id="CLU_2440328_0_0_1"/>
<dbReference type="VEuPathDB" id="FungiDB:HCDG_09018"/>
<protein>
    <submittedName>
        <fullName evidence="2">Uncharacterized protein</fullName>
    </submittedName>
</protein>
<proteinExistence type="predicted"/>